<evidence type="ECO:0008006" key="5">
    <source>
        <dbReference type="Google" id="ProtNLM"/>
    </source>
</evidence>
<gene>
    <name evidence="3" type="ORF">FF38_10735</name>
</gene>
<evidence type="ECO:0000313" key="3">
    <source>
        <dbReference type="EMBL" id="KNC23303.1"/>
    </source>
</evidence>
<dbReference type="EMBL" id="JRES01001371">
    <property type="protein sequence ID" value="KNC23303.1"/>
    <property type="molecule type" value="Genomic_DNA"/>
</dbReference>
<dbReference type="AlphaFoldDB" id="A0A0L0BTH9"/>
<feature type="compositionally biased region" description="Basic and acidic residues" evidence="1">
    <location>
        <begin position="82"/>
        <end position="98"/>
    </location>
</feature>
<organism evidence="3 4">
    <name type="scientific">Lucilia cuprina</name>
    <name type="common">Green bottle fly</name>
    <name type="synonym">Australian sheep blowfly</name>
    <dbReference type="NCBI Taxonomy" id="7375"/>
    <lineage>
        <taxon>Eukaryota</taxon>
        <taxon>Metazoa</taxon>
        <taxon>Ecdysozoa</taxon>
        <taxon>Arthropoda</taxon>
        <taxon>Hexapoda</taxon>
        <taxon>Insecta</taxon>
        <taxon>Pterygota</taxon>
        <taxon>Neoptera</taxon>
        <taxon>Endopterygota</taxon>
        <taxon>Diptera</taxon>
        <taxon>Brachycera</taxon>
        <taxon>Muscomorpha</taxon>
        <taxon>Oestroidea</taxon>
        <taxon>Calliphoridae</taxon>
        <taxon>Luciliinae</taxon>
        <taxon>Lucilia</taxon>
    </lineage>
</organism>
<dbReference type="STRING" id="7375.A0A0L0BTH9"/>
<keyword evidence="4" id="KW-1185">Reference proteome</keyword>
<comment type="caution">
    <text evidence="3">The sequence shown here is derived from an EMBL/GenBank/DDBJ whole genome shotgun (WGS) entry which is preliminary data.</text>
</comment>
<proteinExistence type="predicted"/>
<protein>
    <recommendedName>
        <fullName evidence="5">DUF4794 domain-containing protein</fullName>
    </recommendedName>
</protein>
<feature type="signal peptide" evidence="2">
    <location>
        <begin position="1"/>
        <end position="20"/>
    </location>
</feature>
<keyword evidence="2" id="KW-0732">Signal</keyword>
<evidence type="ECO:0000313" key="4">
    <source>
        <dbReference type="Proteomes" id="UP000037069"/>
    </source>
</evidence>
<dbReference type="OrthoDB" id="6620644at2759"/>
<evidence type="ECO:0000256" key="2">
    <source>
        <dbReference type="SAM" id="SignalP"/>
    </source>
</evidence>
<sequence length="151" mass="17184">MFKLANLVVLMSTFCVIAIAAPYQELPPKPGYVPVYIREGDTPLSQVNPILVEAFHEDEESNLLNLETEIQRKNKITTNNKPDEVAENVEEKAVKEETNGQTKQLSEEKYEIKQIKEHEQQDEKLLKKDETPASDIAEFTKDDIKVLADAK</sequence>
<feature type="chain" id="PRO_5005535212" description="DUF4794 domain-containing protein" evidence="2">
    <location>
        <begin position="21"/>
        <end position="151"/>
    </location>
</feature>
<accession>A0A0L0BTH9</accession>
<feature type="region of interest" description="Disordered" evidence="1">
    <location>
        <begin position="82"/>
        <end position="109"/>
    </location>
</feature>
<dbReference type="Proteomes" id="UP000037069">
    <property type="component" value="Unassembled WGS sequence"/>
</dbReference>
<name>A0A0L0BTH9_LUCCU</name>
<reference evidence="3 4" key="1">
    <citation type="journal article" date="2015" name="Nat. Commun.">
        <title>Lucilia cuprina genome unlocks parasitic fly biology to underpin future interventions.</title>
        <authorList>
            <person name="Anstead C.A."/>
            <person name="Korhonen P.K."/>
            <person name="Young N.D."/>
            <person name="Hall R.S."/>
            <person name="Jex A.R."/>
            <person name="Murali S.C."/>
            <person name="Hughes D.S."/>
            <person name="Lee S.F."/>
            <person name="Perry T."/>
            <person name="Stroehlein A.J."/>
            <person name="Ansell B.R."/>
            <person name="Breugelmans B."/>
            <person name="Hofmann A."/>
            <person name="Qu J."/>
            <person name="Dugan S."/>
            <person name="Lee S.L."/>
            <person name="Chao H."/>
            <person name="Dinh H."/>
            <person name="Han Y."/>
            <person name="Doddapaneni H.V."/>
            <person name="Worley K.C."/>
            <person name="Muzny D.M."/>
            <person name="Ioannidis P."/>
            <person name="Waterhouse R.M."/>
            <person name="Zdobnov E.M."/>
            <person name="James P.J."/>
            <person name="Bagnall N.H."/>
            <person name="Kotze A.C."/>
            <person name="Gibbs R.A."/>
            <person name="Richards S."/>
            <person name="Batterham P."/>
            <person name="Gasser R.B."/>
        </authorList>
    </citation>
    <scope>NUCLEOTIDE SEQUENCE [LARGE SCALE GENOMIC DNA]</scope>
    <source>
        <strain evidence="3 4">LS</strain>
        <tissue evidence="3">Full body</tissue>
    </source>
</reference>
<evidence type="ECO:0000256" key="1">
    <source>
        <dbReference type="SAM" id="MobiDB-lite"/>
    </source>
</evidence>